<dbReference type="PANTHER" id="PTHR43096:SF48">
    <property type="entry name" value="CHAPERONE PROTEIN DNAJ"/>
    <property type="match status" value="1"/>
</dbReference>
<dbReference type="InterPro" id="IPR002939">
    <property type="entry name" value="DnaJ_C"/>
</dbReference>
<dbReference type="CDD" id="cd10719">
    <property type="entry name" value="DnaJ_zf"/>
    <property type="match status" value="1"/>
</dbReference>
<dbReference type="HAMAP" id="MF_01152">
    <property type="entry name" value="DnaJ"/>
    <property type="match status" value="1"/>
</dbReference>
<name>A0A3B0QW07_9ZZZZ</name>
<evidence type="ECO:0000256" key="7">
    <source>
        <dbReference type="ARBA" id="ARBA00022737"/>
    </source>
</evidence>
<evidence type="ECO:0000256" key="6">
    <source>
        <dbReference type="ARBA" id="ARBA00022723"/>
    </source>
</evidence>
<dbReference type="Pfam" id="PF01556">
    <property type="entry name" value="DnaJ_C"/>
    <property type="match status" value="1"/>
</dbReference>
<keyword evidence="11" id="KW-0143">Chaperone</keyword>
<dbReference type="FunFam" id="1.10.287.110:FF:000034">
    <property type="entry name" value="Chaperone protein DnaJ"/>
    <property type="match status" value="1"/>
</dbReference>
<evidence type="ECO:0000256" key="1">
    <source>
        <dbReference type="ARBA" id="ARBA00001947"/>
    </source>
</evidence>
<dbReference type="GO" id="GO:0031072">
    <property type="term" value="F:heat shock protein binding"/>
    <property type="evidence" value="ECO:0007669"/>
    <property type="project" value="InterPro"/>
</dbReference>
<evidence type="ECO:0000313" key="15">
    <source>
        <dbReference type="EMBL" id="VAV84492.1"/>
    </source>
</evidence>
<dbReference type="SUPFAM" id="SSF57938">
    <property type="entry name" value="DnaJ/Hsp40 cysteine-rich domain"/>
    <property type="match status" value="1"/>
</dbReference>
<dbReference type="Pfam" id="PF00226">
    <property type="entry name" value="DnaJ"/>
    <property type="match status" value="1"/>
</dbReference>
<dbReference type="Gene3D" id="1.10.287.110">
    <property type="entry name" value="DnaJ domain"/>
    <property type="match status" value="1"/>
</dbReference>
<dbReference type="PROSITE" id="PS51188">
    <property type="entry name" value="ZF_CR"/>
    <property type="match status" value="1"/>
</dbReference>
<evidence type="ECO:0000256" key="12">
    <source>
        <dbReference type="SAM" id="MobiDB-lite"/>
    </source>
</evidence>
<gene>
    <name evidence="15" type="ORF">MNBD_DELTA01-1120</name>
</gene>
<keyword evidence="7" id="KW-0677">Repeat</keyword>
<dbReference type="Gene3D" id="2.10.230.10">
    <property type="entry name" value="Heat shock protein DnaJ, cysteine-rich domain"/>
    <property type="match status" value="1"/>
</dbReference>
<dbReference type="PANTHER" id="PTHR43096">
    <property type="entry name" value="DNAJ HOMOLOG 1, MITOCHONDRIAL-RELATED"/>
    <property type="match status" value="1"/>
</dbReference>
<evidence type="ECO:0000256" key="10">
    <source>
        <dbReference type="ARBA" id="ARBA00023016"/>
    </source>
</evidence>
<keyword evidence="9" id="KW-0862">Zinc</keyword>
<evidence type="ECO:0000259" key="13">
    <source>
        <dbReference type="PROSITE" id="PS50076"/>
    </source>
</evidence>
<dbReference type="GO" id="GO:0051082">
    <property type="term" value="F:unfolded protein binding"/>
    <property type="evidence" value="ECO:0007669"/>
    <property type="project" value="InterPro"/>
</dbReference>
<evidence type="ECO:0000256" key="9">
    <source>
        <dbReference type="ARBA" id="ARBA00022833"/>
    </source>
</evidence>
<dbReference type="PRINTS" id="PR00625">
    <property type="entry name" value="JDOMAIN"/>
</dbReference>
<reference evidence="15" key="1">
    <citation type="submission" date="2018-06" db="EMBL/GenBank/DDBJ databases">
        <authorList>
            <person name="Zhirakovskaya E."/>
        </authorList>
    </citation>
    <scope>NUCLEOTIDE SEQUENCE</scope>
</reference>
<comment type="subcellular location">
    <subcellularLocation>
        <location evidence="2">Cytoplasm</location>
    </subcellularLocation>
</comment>
<dbReference type="AlphaFoldDB" id="A0A3B0QW07"/>
<dbReference type="InterPro" id="IPR008971">
    <property type="entry name" value="HSP40/DnaJ_pept-bd"/>
</dbReference>
<evidence type="ECO:0000256" key="4">
    <source>
        <dbReference type="ARBA" id="ARBA00022490"/>
    </source>
</evidence>
<comment type="subunit">
    <text evidence="3">Homodimer.</text>
</comment>
<dbReference type="GO" id="GO:0005524">
    <property type="term" value="F:ATP binding"/>
    <property type="evidence" value="ECO:0007669"/>
    <property type="project" value="InterPro"/>
</dbReference>
<dbReference type="CDD" id="cd06257">
    <property type="entry name" value="DnaJ"/>
    <property type="match status" value="1"/>
</dbReference>
<keyword evidence="6" id="KW-0479">Metal-binding</keyword>
<feature type="domain" description="CR-type" evidence="14">
    <location>
        <begin position="133"/>
        <end position="211"/>
    </location>
</feature>
<dbReference type="InterPro" id="IPR018253">
    <property type="entry name" value="DnaJ_domain_CS"/>
</dbReference>
<accession>A0A3B0QW07</accession>
<dbReference type="InterPro" id="IPR036410">
    <property type="entry name" value="HSP_DnaJ_Cys-rich_dom_sf"/>
</dbReference>
<dbReference type="GO" id="GO:0008270">
    <property type="term" value="F:zinc ion binding"/>
    <property type="evidence" value="ECO:0007669"/>
    <property type="project" value="UniProtKB-KW"/>
</dbReference>
<dbReference type="PROSITE" id="PS00636">
    <property type="entry name" value="DNAJ_1"/>
    <property type="match status" value="1"/>
</dbReference>
<evidence type="ECO:0000256" key="11">
    <source>
        <dbReference type="ARBA" id="ARBA00023186"/>
    </source>
</evidence>
<evidence type="ECO:0000259" key="14">
    <source>
        <dbReference type="PROSITE" id="PS51188"/>
    </source>
</evidence>
<dbReference type="CDD" id="cd10747">
    <property type="entry name" value="DnaJ_C"/>
    <property type="match status" value="1"/>
</dbReference>
<dbReference type="InterPro" id="IPR001623">
    <property type="entry name" value="DnaJ_domain"/>
</dbReference>
<dbReference type="Pfam" id="PF00684">
    <property type="entry name" value="DnaJ_CXXCXGXG"/>
    <property type="match status" value="1"/>
</dbReference>
<evidence type="ECO:0000256" key="3">
    <source>
        <dbReference type="ARBA" id="ARBA00011738"/>
    </source>
</evidence>
<sequence length="370" mass="40309">MTIDYYAMLEVERTASQTDIKKAFRKMAHKYHPDKHKGDKKVEEKFKELNGAYEVLKDPNKRAHYDRFGTDGPQGGPGGPGGYGDSGFGGDFQDLFGDVFSDFFGGRQRRPGPEPGNDLRYNLDITFDEAVFGASKDIKIPKTDRCGTCAGSGAKAGTSPETCKRCGGSGQERFQQGFLNMARTCQGCRGTGAVITSPCTTCAGAGTVRSSSTLSINIPPGIDTGARLRVSGEGEPGPRGGPNGDLYVFVTVEPHQIFKREDTDIICEVPISFPQASLGAEIEVPTIEGNVKLKIPAGTQTGKVMRLRGKGVTSLRSSRRGDQLVYIRVETPSKLNKRQRELLEEFALISNDDIFPNKKGFFDKVKEIFE</sequence>
<feature type="domain" description="J" evidence="13">
    <location>
        <begin position="4"/>
        <end position="69"/>
    </location>
</feature>
<dbReference type="FunFam" id="2.10.230.10:FF:000002">
    <property type="entry name" value="Molecular chaperone DnaJ"/>
    <property type="match status" value="1"/>
</dbReference>
<evidence type="ECO:0000256" key="8">
    <source>
        <dbReference type="ARBA" id="ARBA00022771"/>
    </source>
</evidence>
<feature type="region of interest" description="Disordered" evidence="12">
    <location>
        <begin position="66"/>
        <end position="87"/>
    </location>
</feature>
<dbReference type="NCBIfam" id="NF008035">
    <property type="entry name" value="PRK10767.1"/>
    <property type="match status" value="1"/>
</dbReference>
<dbReference type="FunFam" id="2.60.260.20:FF:000004">
    <property type="entry name" value="Molecular chaperone DnaJ"/>
    <property type="match status" value="1"/>
</dbReference>
<dbReference type="SUPFAM" id="SSF46565">
    <property type="entry name" value="Chaperone J-domain"/>
    <property type="match status" value="1"/>
</dbReference>
<dbReference type="GO" id="GO:0009408">
    <property type="term" value="P:response to heat"/>
    <property type="evidence" value="ECO:0007669"/>
    <property type="project" value="InterPro"/>
</dbReference>
<proteinExistence type="inferred from homology"/>
<dbReference type="GO" id="GO:0042026">
    <property type="term" value="P:protein refolding"/>
    <property type="evidence" value="ECO:0007669"/>
    <property type="project" value="TreeGrafter"/>
</dbReference>
<protein>
    <submittedName>
        <fullName evidence="15">Chaperone protein DnaJ</fullName>
    </submittedName>
</protein>
<evidence type="ECO:0000256" key="5">
    <source>
        <dbReference type="ARBA" id="ARBA00022705"/>
    </source>
</evidence>
<feature type="compositionally biased region" description="Gly residues" evidence="12">
    <location>
        <begin position="72"/>
        <end position="87"/>
    </location>
</feature>
<keyword evidence="5" id="KW-0235">DNA replication</keyword>
<dbReference type="PROSITE" id="PS50076">
    <property type="entry name" value="DNAJ_2"/>
    <property type="match status" value="1"/>
</dbReference>
<organism evidence="15">
    <name type="scientific">hydrothermal vent metagenome</name>
    <dbReference type="NCBI Taxonomy" id="652676"/>
    <lineage>
        <taxon>unclassified sequences</taxon>
        <taxon>metagenomes</taxon>
        <taxon>ecological metagenomes</taxon>
    </lineage>
</organism>
<dbReference type="InterPro" id="IPR001305">
    <property type="entry name" value="HSP_DnaJ_Cys-rich_dom"/>
</dbReference>
<dbReference type="GO" id="GO:0005737">
    <property type="term" value="C:cytoplasm"/>
    <property type="evidence" value="ECO:0007669"/>
    <property type="project" value="UniProtKB-SubCell"/>
</dbReference>
<dbReference type="InterPro" id="IPR036869">
    <property type="entry name" value="J_dom_sf"/>
</dbReference>
<keyword evidence="8" id="KW-0863">Zinc-finger</keyword>
<dbReference type="SUPFAM" id="SSF49493">
    <property type="entry name" value="HSP40/DnaJ peptide-binding domain"/>
    <property type="match status" value="2"/>
</dbReference>
<dbReference type="SMART" id="SM00271">
    <property type="entry name" value="DnaJ"/>
    <property type="match status" value="1"/>
</dbReference>
<dbReference type="Gene3D" id="2.60.260.20">
    <property type="entry name" value="Urease metallochaperone UreE, N-terminal domain"/>
    <property type="match status" value="2"/>
</dbReference>
<keyword evidence="10" id="KW-0346">Stress response</keyword>
<dbReference type="EMBL" id="UOEA01000067">
    <property type="protein sequence ID" value="VAV84492.1"/>
    <property type="molecule type" value="Genomic_DNA"/>
</dbReference>
<evidence type="ECO:0000256" key="2">
    <source>
        <dbReference type="ARBA" id="ARBA00004496"/>
    </source>
</evidence>
<dbReference type="NCBIfam" id="TIGR02349">
    <property type="entry name" value="DnaJ_bact"/>
    <property type="match status" value="1"/>
</dbReference>
<comment type="cofactor">
    <cofactor evidence="1">
        <name>Zn(2+)</name>
        <dbReference type="ChEBI" id="CHEBI:29105"/>
    </cofactor>
</comment>
<dbReference type="InterPro" id="IPR012724">
    <property type="entry name" value="DnaJ"/>
</dbReference>
<dbReference type="GO" id="GO:0006260">
    <property type="term" value="P:DNA replication"/>
    <property type="evidence" value="ECO:0007669"/>
    <property type="project" value="UniProtKB-KW"/>
</dbReference>
<keyword evidence="4" id="KW-0963">Cytoplasm</keyword>